<dbReference type="Pfam" id="PF00440">
    <property type="entry name" value="TetR_N"/>
    <property type="match status" value="1"/>
</dbReference>
<dbReference type="InterPro" id="IPR009057">
    <property type="entry name" value="Homeodomain-like_sf"/>
</dbReference>
<feature type="domain" description="HTH tetR-type" evidence="5">
    <location>
        <begin position="2"/>
        <end position="62"/>
    </location>
</feature>
<dbReference type="AlphaFoldDB" id="A0A938XZ01"/>
<keyword evidence="7" id="KW-1185">Reference proteome</keyword>
<evidence type="ECO:0000256" key="4">
    <source>
        <dbReference type="PROSITE-ProRule" id="PRU00335"/>
    </source>
</evidence>
<dbReference type="Proteomes" id="UP000717624">
    <property type="component" value="Unassembled WGS sequence"/>
</dbReference>
<dbReference type="SUPFAM" id="SSF46689">
    <property type="entry name" value="Homeodomain-like"/>
    <property type="match status" value="1"/>
</dbReference>
<reference evidence="6" key="1">
    <citation type="submission" date="2021-01" db="EMBL/GenBank/DDBJ databases">
        <title>Genomic Encyclopedia of Type Strains, Phase IV (KMG-IV): sequencing the most valuable type-strain genomes for metagenomic binning, comparative biology and taxonomic classification.</title>
        <authorList>
            <person name="Goeker M."/>
        </authorList>
    </citation>
    <scope>NUCLEOTIDE SEQUENCE</scope>
    <source>
        <strain evidence="6">DSM 25523</strain>
    </source>
</reference>
<dbReference type="PRINTS" id="PR00455">
    <property type="entry name" value="HTHTETR"/>
</dbReference>
<organism evidence="6 7">
    <name type="scientific">Brevibacillus fulvus</name>
    <dbReference type="NCBI Taxonomy" id="1125967"/>
    <lineage>
        <taxon>Bacteria</taxon>
        <taxon>Bacillati</taxon>
        <taxon>Bacillota</taxon>
        <taxon>Bacilli</taxon>
        <taxon>Bacillales</taxon>
        <taxon>Paenibacillaceae</taxon>
        <taxon>Brevibacillus</taxon>
    </lineage>
</organism>
<feature type="DNA-binding region" description="H-T-H motif" evidence="4">
    <location>
        <begin position="25"/>
        <end position="44"/>
    </location>
</feature>
<name>A0A938XZ01_9BACL</name>
<dbReference type="Pfam" id="PF13305">
    <property type="entry name" value="TetR_C_33"/>
    <property type="match status" value="1"/>
</dbReference>
<dbReference type="PANTHER" id="PTHR43479:SF11">
    <property type="entry name" value="ACREF_ENVCD OPERON REPRESSOR-RELATED"/>
    <property type="match status" value="1"/>
</dbReference>
<evidence type="ECO:0000313" key="7">
    <source>
        <dbReference type="Proteomes" id="UP000717624"/>
    </source>
</evidence>
<dbReference type="SUPFAM" id="SSF48498">
    <property type="entry name" value="Tetracyclin repressor-like, C-terminal domain"/>
    <property type="match status" value="1"/>
</dbReference>
<sequence length="184" mass="21229">MSDTRQKLIHITGQMIAQKGIDAVSMRELGKEMNLSRSAMYRHFRNKEDLLAAVVAENFKVLHSNMRQLPGNVSDPRQRLNTILRTYFEFGINNYEHYRLMFQKQWDKAQYPDIYASAIVVYELVESCLKQAGNTRKSPNQSTAIMFAFMHGLVELHAADHSEAEKGLNEPIELIESFLDMVFV</sequence>
<accession>A0A938XZ01</accession>
<evidence type="ECO:0000256" key="3">
    <source>
        <dbReference type="ARBA" id="ARBA00023163"/>
    </source>
</evidence>
<dbReference type="InterPro" id="IPR036271">
    <property type="entry name" value="Tet_transcr_reg_TetR-rel_C_sf"/>
</dbReference>
<dbReference type="Gene3D" id="1.10.357.10">
    <property type="entry name" value="Tetracycline Repressor, domain 2"/>
    <property type="match status" value="1"/>
</dbReference>
<evidence type="ECO:0000259" key="5">
    <source>
        <dbReference type="PROSITE" id="PS50977"/>
    </source>
</evidence>
<proteinExistence type="predicted"/>
<evidence type="ECO:0000313" key="6">
    <source>
        <dbReference type="EMBL" id="MBM7590396.1"/>
    </source>
</evidence>
<dbReference type="EMBL" id="JAFBEB010000005">
    <property type="protein sequence ID" value="MBM7590396.1"/>
    <property type="molecule type" value="Genomic_DNA"/>
</dbReference>
<keyword evidence="2 4" id="KW-0238">DNA-binding</keyword>
<dbReference type="InterPro" id="IPR050624">
    <property type="entry name" value="HTH-type_Tx_Regulator"/>
</dbReference>
<evidence type="ECO:0000256" key="1">
    <source>
        <dbReference type="ARBA" id="ARBA00023015"/>
    </source>
</evidence>
<dbReference type="GO" id="GO:0003677">
    <property type="term" value="F:DNA binding"/>
    <property type="evidence" value="ECO:0007669"/>
    <property type="project" value="UniProtKB-UniRule"/>
</dbReference>
<protein>
    <submittedName>
        <fullName evidence="6">AcrR family transcriptional regulator</fullName>
    </submittedName>
</protein>
<dbReference type="PANTHER" id="PTHR43479">
    <property type="entry name" value="ACREF/ENVCD OPERON REPRESSOR-RELATED"/>
    <property type="match status" value="1"/>
</dbReference>
<dbReference type="InterPro" id="IPR025996">
    <property type="entry name" value="MT1864/Rv1816-like_C"/>
</dbReference>
<evidence type="ECO:0000256" key="2">
    <source>
        <dbReference type="ARBA" id="ARBA00023125"/>
    </source>
</evidence>
<comment type="caution">
    <text evidence="6">The sequence shown here is derived from an EMBL/GenBank/DDBJ whole genome shotgun (WGS) entry which is preliminary data.</text>
</comment>
<gene>
    <name evidence="6" type="ORF">JOD01_002000</name>
</gene>
<keyword evidence="3" id="KW-0804">Transcription</keyword>
<dbReference type="InterPro" id="IPR001647">
    <property type="entry name" value="HTH_TetR"/>
</dbReference>
<keyword evidence="1" id="KW-0805">Transcription regulation</keyword>
<dbReference type="RefSeq" id="WP_204518140.1">
    <property type="nucleotide sequence ID" value="NZ_BAABIN010000020.1"/>
</dbReference>
<dbReference type="PROSITE" id="PS50977">
    <property type="entry name" value="HTH_TETR_2"/>
    <property type="match status" value="1"/>
</dbReference>